<dbReference type="Gramene" id="TVU21344">
    <property type="protein sequence ID" value="TVU21344"/>
    <property type="gene ID" value="EJB05_30972"/>
</dbReference>
<dbReference type="Proteomes" id="UP000324897">
    <property type="component" value="Unassembled WGS sequence"/>
</dbReference>
<evidence type="ECO:0000313" key="1">
    <source>
        <dbReference type="EMBL" id="TVU21344.1"/>
    </source>
</evidence>
<evidence type="ECO:0000313" key="2">
    <source>
        <dbReference type="Proteomes" id="UP000324897"/>
    </source>
</evidence>
<keyword evidence="2" id="KW-1185">Reference proteome</keyword>
<dbReference type="AlphaFoldDB" id="A0A5J9UCZ2"/>
<gene>
    <name evidence="1" type="ORF">EJB05_30972</name>
</gene>
<reference evidence="1 2" key="1">
    <citation type="journal article" date="2019" name="Sci. Rep.">
        <title>A high-quality genome of Eragrostis curvula grass provides insights into Poaceae evolution and supports new strategies to enhance forage quality.</title>
        <authorList>
            <person name="Carballo J."/>
            <person name="Santos B.A.C.M."/>
            <person name="Zappacosta D."/>
            <person name="Garbus I."/>
            <person name="Selva J.P."/>
            <person name="Gallo C.A."/>
            <person name="Diaz A."/>
            <person name="Albertini E."/>
            <person name="Caccamo M."/>
            <person name="Echenique V."/>
        </authorList>
    </citation>
    <scope>NUCLEOTIDE SEQUENCE [LARGE SCALE GENOMIC DNA]</scope>
    <source>
        <strain evidence="2">cv. Victoria</strain>
        <tissue evidence="1">Leaf</tissue>
    </source>
</reference>
<proteinExistence type="predicted"/>
<dbReference type="EMBL" id="RWGY01000026">
    <property type="protein sequence ID" value="TVU21344.1"/>
    <property type="molecule type" value="Genomic_DNA"/>
</dbReference>
<accession>A0A5J9UCZ2</accession>
<name>A0A5J9UCZ2_9POAL</name>
<evidence type="ECO:0008006" key="3">
    <source>
        <dbReference type="Google" id="ProtNLM"/>
    </source>
</evidence>
<organism evidence="1 2">
    <name type="scientific">Eragrostis curvula</name>
    <name type="common">weeping love grass</name>
    <dbReference type="NCBI Taxonomy" id="38414"/>
    <lineage>
        <taxon>Eukaryota</taxon>
        <taxon>Viridiplantae</taxon>
        <taxon>Streptophyta</taxon>
        <taxon>Embryophyta</taxon>
        <taxon>Tracheophyta</taxon>
        <taxon>Spermatophyta</taxon>
        <taxon>Magnoliopsida</taxon>
        <taxon>Liliopsida</taxon>
        <taxon>Poales</taxon>
        <taxon>Poaceae</taxon>
        <taxon>PACMAD clade</taxon>
        <taxon>Chloridoideae</taxon>
        <taxon>Eragrostideae</taxon>
        <taxon>Eragrostidinae</taxon>
        <taxon>Eragrostis</taxon>
    </lineage>
</organism>
<comment type="caution">
    <text evidence="1">The sequence shown here is derived from an EMBL/GenBank/DDBJ whole genome shotgun (WGS) entry which is preliminary data.</text>
</comment>
<feature type="non-terminal residue" evidence="1">
    <location>
        <position position="1"/>
    </location>
</feature>
<protein>
    <recommendedName>
        <fullName evidence="3">MADS-box domain-containing protein</fullName>
    </recommendedName>
</protein>
<sequence>MDYAVYRVATNELIVEETSRASVVTKFPHIAKILATYGSVLGHGLQEGESPVDRPRLDPASNLQEAVCCPDEEDTRADLALRHQGMRGGVEADAAQPEVYPSVPEARRLLKSYKAIPDELEKLKKVLSMEEYLRTRISKLREQMSKPNLKKREDRALYLLHEAMDGCLPGLVSLTNEELESLEWVVESKMRSTKERFEQIGVKEPLLPLQQQAASSSQQQAPFASTEMQTMAPTEETQAQQQDLFADFTQNGGELGSVVYGDLGVSSGGAGPSSNGAGTVDTMQHYNVWGSGFSSGSWDPFPTME</sequence>